<dbReference type="RefSeq" id="WP_380125954.1">
    <property type="nucleotide sequence ID" value="NZ_JBHSIU010000070.1"/>
</dbReference>
<keyword evidence="2" id="KW-1185">Reference proteome</keyword>
<dbReference type="InterPro" id="IPR027417">
    <property type="entry name" value="P-loop_NTPase"/>
</dbReference>
<dbReference type="PANTHER" id="PTHR46082:SF6">
    <property type="entry name" value="AAA+ ATPASE DOMAIN-CONTAINING PROTEIN-RELATED"/>
    <property type="match status" value="1"/>
</dbReference>
<dbReference type="Gene3D" id="1.25.40.10">
    <property type="entry name" value="Tetratricopeptide repeat domain"/>
    <property type="match status" value="1"/>
</dbReference>
<gene>
    <name evidence="1" type="ORF">ACFPIJ_46715</name>
</gene>
<proteinExistence type="predicted"/>
<dbReference type="PANTHER" id="PTHR46082">
    <property type="entry name" value="ATP/GTP-BINDING PROTEIN-RELATED"/>
    <property type="match status" value="1"/>
</dbReference>
<dbReference type="InterPro" id="IPR011990">
    <property type="entry name" value="TPR-like_helical_dom_sf"/>
</dbReference>
<dbReference type="Gene3D" id="3.40.50.300">
    <property type="entry name" value="P-loop containing nucleotide triphosphate hydrolases"/>
    <property type="match status" value="1"/>
</dbReference>
<dbReference type="Proteomes" id="UP001595912">
    <property type="component" value="Unassembled WGS sequence"/>
</dbReference>
<sequence>MTHFPPPALHPAFWVRRDLRIDWPEVARNTRQVTPVTVLCGRSGVGKSQLAAEYAHRRTAEGWPLVLWLSAANETSLLADLDRVAESFGAWDARSDVSRTVPAGLAMLREHPGPVLMVYDDAPDLDLVRRWMPRFGAVHVVVATRAAVPDAIEIGGYAPAEVPPDLADLAARLDHHPAALAVAASTIGPGRRFPTPGDHPATDVVRLAHESLPADVHGLLERLSVLAPTGAALRLLGWKQPPDVPPALATVADGRITLTNWVRCAIADRSRHDTVLTDVTDALQKAVRRLDPRSRAAVVELALHLSAVYLHSAGADVAIRRRLLHLRVKTADALLRTCNTTAVDALGPAILVDATALYGNIAHGDLVKMHFNLRQARDALGYPADTLRAAHDQVATAAQLHGARHPVTLAHRLMLGRVHRGHGTLEDAFAVLAPVLHECRTVLGPDHADTLWAAHLLGITHLNLGQLDEAAAALEGTYADRRRVFGAGHAETAYSGTALAIVHLETGHLDEGMRLLEQVLADHLAARPDPAALANVRHDLADTYRMVGRTAEAKALYRQCLAHYDRHHKGGVAALNALGGQAVLGG</sequence>
<evidence type="ECO:0000313" key="2">
    <source>
        <dbReference type="Proteomes" id="UP001595912"/>
    </source>
</evidence>
<protein>
    <submittedName>
        <fullName evidence="1">Tetratricopeptide repeat protein</fullName>
    </submittedName>
</protein>
<dbReference type="EMBL" id="JBHSIU010000070">
    <property type="protein sequence ID" value="MFC5005315.1"/>
    <property type="molecule type" value="Genomic_DNA"/>
</dbReference>
<comment type="caution">
    <text evidence="1">The sequence shown here is derived from an EMBL/GenBank/DDBJ whole genome shotgun (WGS) entry which is preliminary data.</text>
</comment>
<organism evidence="1 2">
    <name type="scientific">Dactylosporangium cerinum</name>
    <dbReference type="NCBI Taxonomy" id="1434730"/>
    <lineage>
        <taxon>Bacteria</taxon>
        <taxon>Bacillati</taxon>
        <taxon>Actinomycetota</taxon>
        <taxon>Actinomycetes</taxon>
        <taxon>Micromonosporales</taxon>
        <taxon>Micromonosporaceae</taxon>
        <taxon>Dactylosporangium</taxon>
    </lineage>
</organism>
<reference evidence="2" key="1">
    <citation type="journal article" date="2019" name="Int. J. Syst. Evol. Microbiol.">
        <title>The Global Catalogue of Microorganisms (GCM) 10K type strain sequencing project: providing services to taxonomists for standard genome sequencing and annotation.</title>
        <authorList>
            <consortium name="The Broad Institute Genomics Platform"/>
            <consortium name="The Broad Institute Genome Sequencing Center for Infectious Disease"/>
            <person name="Wu L."/>
            <person name="Ma J."/>
        </authorList>
    </citation>
    <scope>NUCLEOTIDE SEQUENCE [LARGE SCALE GENOMIC DNA]</scope>
    <source>
        <strain evidence="2">CGMCC 4.7152</strain>
    </source>
</reference>
<dbReference type="InterPro" id="IPR053137">
    <property type="entry name" value="NLR-like"/>
</dbReference>
<accession>A0ABV9WBH1</accession>
<dbReference type="SUPFAM" id="SSF52540">
    <property type="entry name" value="P-loop containing nucleoside triphosphate hydrolases"/>
    <property type="match status" value="1"/>
</dbReference>
<dbReference type="SUPFAM" id="SSF48452">
    <property type="entry name" value="TPR-like"/>
    <property type="match status" value="1"/>
</dbReference>
<evidence type="ECO:0000313" key="1">
    <source>
        <dbReference type="EMBL" id="MFC5005315.1"/>
    </source>
</evidence>
<name>A0ABV9WBH1_9ACTN</name>
<dbReference type="Pfam" id="PF13374">
    <property type="entry name" value="TPR_10"/>
    <property type="match status" value="3"/>
</dbReference>